<dbReference type="OrthoDB" id="822590at2"/>
<evidence type="ECO:0000313" key="3">
    <source>
        <dbReference type="Proteomes" id="UP000092612"/>
    </source>
</evidence>
<gene>
    <name evidence="2" type="ORF">LPB301_07675</name>
</gene>
<evidence type="ECO:0000313" key="2">
    <source>
        <dbReference type="EMBL" id="OBY65688.1"/>
    </source>
</evidence>
<evidence type="ECO:0000256" key="1">
    <source>
        <dbReference type="SAM" id="Phobius"/>
    </source>
</evidence>
<dbReference type="KEGG" id="prn:BW723_14105"/>
<dbReference type="InterPro" id="IPR045749">
    <property type="entry name" value="DUF6090"/>
</dbReference>
<accession>A0A1B8U1D8</accession>
<dbReference type="Proteomes" id="UP000092612">
    <property type="component" value="Unassembled WGS sequence"/>
</dbReference>
<name>A0A1B8U1D8_9FLAO</name>
<dbReference type="AlphaFoldDB" id="A0A1B8U1D8"/>
<keyword evidence="1" id="KW-0472">Membrane</keyword>
<keyword evidence="3" id="KW-1185">Reference proteome</keyword>
<protein>
    <submittedName>
        <fullName evidence="2">Uncharacterized protein</fullName>
    </submittedName>
</protein>
<proteinExistence type="predicted"/>
<dbReference type="Pfam" id="PF19578">
    <property type="entry name" value="DUF6090"/>
    <property type="match status" value="1"/>
</dbReference>
<dbReference type="RefSeq" id="WP_068359834.1">
    <property type="nucleotide sequence ID" value="NZ_CP019337.1"/>
</dbReference>
<comment type="caution">
    <text evidence="2">The sequence shown here is derived from an EMBL/GenBank/DDBJ whole genome shotgun (WGS) entry which is preliminary data.</text>
</comment>
<sequence length="260" mass="30402">MIKFFRKIRQNLLSEGKTEKYFKYAIGEIILVVIGILIALQINTWNENRKANTLEKNYYCLLLDNLNQDKQQVKVLKTLVQERIDYSNKMISIIQENKSDATEFGKSLRFSIRLGTNTFQPNNATFQDIKSSGNLGLIKDKTIIKALNAYFKITDGYSKTILNNFDLDFKQISSFRNWLDMGIFNANDEFYNNQIFTDSIRRKLQEDIPRFIPIDIKPRLYSTSLNIGLNNSRRLELLNLIENEVDNMQKLLKQKCTIND</sequence>
<keyword evidence="1" id="KW-1133">Transmembrane helix</keyword>
<keyword evidence="1" id="KW-0812">Transmembrane</keyword>
<dbReference type="STRING" id="996801.BW723_14105"/>
<dbReference type="EMBL" id="LSFL01000029">
    <property type="protein sequence ID" value="OBY65688.1"/>
    <property type="molecule type" value="Genomic_DNA"/>
</dbReference>
<reference evidence="3" key="1">
    <citation type="submission" date="2016-02" db="EMBL/GenBank/DDBJ databases">
        <title>Paenibacillus sp. LPB0068, isolated from Crassostrea gigas.</title>
        <authorList>
            <person name="Shin S.-K."/>
            <person name="Yi H."/>
        </authorList>
    </citation>
    <scope>NUCLEOTIDE SEQUENCE [LARGE SCALE GENOMIC DNA]</scope>
    <source>
        <strain evidence="3">KCTC 23969</strain>
    </source>
</reference>
<feature type="transmembrane region" description="Helical" evidence="1">
    <location>
        <begin position="21"/>
        <end position="42"/>
    </location>
</feature>
<organism evidence="2 3">
    <name type="scientific">Polaribacter reichenbachii</name>
    <dbReference type="NCBI Taxonomy" id="996801"/>
    <lineage>
        <taxon>Bacteria</taxon>
        <taxon>Pseudomonadati</taxon>
        <taxon>Bacteroidota</taxon>
        <taxon>Flavobacteriia</taxon>
        <taxon>Flavobacteriales</taxon>
        <taxon>Flavobacteriaceae</taxon>
    </lineage>
</organism>